<dbReference type="RefSeq" id="XP_064657946.1">
    <property type="nucleotide sequence ID" value="XM_064804145.1"/>
</dbReference>
<evidence type="ECO:0000256" key="2">
    <source>
        <dbReference type="ARBA" id="ARBA00008420"/>
    </source>
</evidence>
<evidence type="ECO:0000256" key="1">
    <source>
        <dbReference type="ARBA" id="ARBA00004875"/>
    </source>
</evidence>
<evidence type="ECO:0000256" key="3">
    <source>
        <dbReference type="ARBA" id="ARBA00012054"/>
    </source>
</evidence>
<dbReference type="GO" id="GO:0005524">
    <property type="term" value="F:ATP binding"/>
    <property type="evidence" value="ECO:0007669"/>
    <property type="project" value="UniProtKB-KW"/>
</dbReference>
<dbReference type="PANTHER" id="PTHR43442">
    <property type="entry name" value="GLUCONOKINASE-RELATED"/>
    <property type="match status" value="1"/>
</dbReference>
<evidence type="ECO:0000313" key="11">
    <source>
        <dbReference type="EMBL" id="KAK5168336.1"/>
    </source>
</evidence>
<dbReference type="EC" id="2.7.1.12" evidence="3 9"/>
<evidence type="ECO:0000256" key="10">
    <source>
        <dbReference type="SAM" id="MobiDB-lite"/>
    </source>
</evidence>
<dbReference type="InterPro" id="IPR006001">
    <property type="entry name" value="Therm_gnt_kin"/>
</dbReference>
<evidence type="ECO:0000256" key="8">
    <source>
        <dbReference type="ARBA" id="ARBA00048090"/>
    </source>
</evidence>
<evidence type="ECO:0000256" key="9">
    <source>
        <dbReference type="RuleBase" id="RU363066"/>
    </source>
</evidence>
<gene>
    <name evidence="11" type="ORF">LTR77_006905</name>
</gene>
<keyword evidence="6 9" id="KW-0418">Kinase</keyword>
<evidence type="ECO:0000256" key="5">
    <source>
        <dbReference type="ARBA" id="ARBA00022741"/>
    </source>
</evidence>
<name>A0AAV9P6S1_9PEZI</name>
<keyword evidence="7 9" id="KW-0067">ATP-binding</keyword>
<dbReference type="InterPro" id="IPR027417">
    <property type="entry name" value="P-loop_NTPase"/>
</dbReference>
<dbReference type="PANTHER" id="PTHR43442:SF3">
    <property type="entry name" value="GLUCONOKINASE-RELATED"/>
    <property type="match status" value="1"/>
</dbReference>
<organism evidence="11 12">
    <name type="scientific">Saxophila tyrrhenica</name>
    <dbReference type="NCBI Taxonomy" id="1690608"/>
    <lineage>
        <taxon>Eukaryota</taxon>
        <taxon>Fungi</taxon>
        <taxon>Dikarya</taxon>
        <taxon>Ascomycota</taxon>
        <taxon>Pezizomycotina</taxon>
        <taxon>Dothideomycetes</taxon>
        <taxon>Dothideomycetidae</taxon>
        <taxon>Mycosphaerellales</taxon>
        <taxon>Extremaceae</taxon>
        <taxon>Saxophila</taxon>
    </lineage>
</organism>
<dbReference type="SUPFAM" id="SSF52540">
    <property type="entry name" value="P-loop containing nucleoside triphosphate hydrolases"/>
    <property type="match status" value="1"/>
</dbReference>
<comment type="caution">
    <text evidence="11">The sequence shown here is derived from an EMBL/GenBank/DDBJ whole genome shotgun (WGS) entry which is preliminary data.</text>
</comment>
<comment type="similarity">
    <text evidence="2 9">Belongs to the gluconokinase GntK/GntV family.</text>
</comment>
<dbReference type="Proteomes" id="UP001337655">
    <property type="component" value="Unassembled WGS sequence"/>
</dbReference>
<evidence type="ECO:0000313" key="12">
    <source>
        <dbReference type="Proteomes" id="UP001337655"/>
    </source>
</evidence>
<evidence type="ECO:0000256" key="7">
    <source>
        <dbReference type="ARBA" id="ARBA00022840"/>
    </source>
</evidence>
<keyword evidence="5 9" id="KW-0547">Nucleotide-binding</keyword>
<evidence type="ECO:0000256" key="4">
    <source>
        <dbReference type="ARBA" id="ARBA00022679"/>
    </source>
</evidence>
<dbReference type="GO" id="GO:0046316">
    <property type="term" value="F:gluconokinase activity"/>
    <property type="evidence" value="ECO:0007669"/>
    <property type="project" value="UniProtKB-EC"/>
</dbReference>
<dbReference type="EMBL" id="JAVRRT010000010">
    <property type="protein sequence ID" value="KAK5168336.1"/>
    <property type="molecule type" value="Genomic_DNA"/>
</dbReference>
<evidence type="ECO:0000256" key="6">
    <source>
        <dbReference type="ARBA" id="ARBA00022777"/>
    </source>
</evidence>
<dbReference type="GO" id="GO:0005737">
    <property type="term" value="C:cytoplasm"/>
    <property type="evidence" value="ECO:0007669"/>
    <property type="project" value="TreeGrafter"/>
</dbReference>
<comment type="pathway">
    <text evidence="1 9">Carbohydrate acid metabolism; D-gluconate degradation.</text>
</comment>
<dbReference type="CDD" id="cd02021">
    <property type="entry name" value="GntK"/>
    <property type="match status" value="1"/>
</dbReference>
<accession>A0AAV9P6S1</accession>
<keyword evidence="12" id="KW-1185">Reference proteome</keyword>
<sequence>MALTPQDALPPTPPSDTPAIMSNTRTPAYVAPPAATAHKHIWVITGPAGCGKTSVAEYLHQTFSFPYLEGDTFHTPANVEKMAAGHPLTDADRWDWLIQLRQQSLLALSQPLGPSGVIITCSALKRKYRDVLRIAHYHDPTIKVHFIFLHASEALLMDRVRARQNHYMKDYMVRSQFESLETPTEEERDVLSVDAGGTSGEVQRLALGVVEGVLRGDAAGS</sequence>
<dbReference type="GO" id="GO:0005975">
    <property type="term" value="P:carbohydrate metabolic process"/>
    <property type="evidence" value="ECO:0007669"/>
    <property type="project" value="InterPro"/>
</dbReference>
<dbReference type="AlphaFoldDB" id="A0AAV9P6S1"/>
<feature type="region of interest" description="Disordered" evidence="10">
    <location>
        <begin position="1"/>
        <end position="24"/>
    </location>
</feature>
<comment type="catalytic activity">
    <reaction evidence="8 9">
        <text>D-gluconate + ATP = 6-phospho-D-gluconate + ADP + H(+)</text>
        <dbReference type="Rhea" id="RHEA:19433"/>
        <dbReference type="ChEBI" id="CHEBI:15378"/>
        <dbReference type="ChEBI" id="CHEBI:18391"/>
        <dbReference type="ChEBI" id="CHEBI:30616"/>
        <dbReference type="ChEBI" id="CHEBI:58759"/>
        <dbReference type="ChEBI" id="CHEBI:456216"/>
        <dbReference type="EC" id="2.7.1.12"/>
    </reaction>
</comment>
<dbReference type="NCBIfam" id="TIGR01313">
    <property type="entry name" value="therm_gnt_kin"/>
    <property type="match status" value="1"/>
</dbReference>
<reference evidence="11 12" key="1">
    <citation type="submission" date="2023-08" db="EMBL/GenBank/DDBJ databases">
        <title>Black Yeasts Isolated from many extreme environments.</title>
        <authorList>
            <person name="Coleine C."/>
            <person name="Stajich J.E."/>
            <person name="Selbmann L."/>
        </authorList>
    </citation>
    <scope>NUCLEOTIDE SEQUENCE [LARGE SCALE GENOMIC DNA]</scope>
    <source>
        <strain evidence="11 12">CCFEE 5935</strain>
    </source>
</reference>
<protein>
    <recommendedName>
        <fullName evidence="3 9">Gluconokinase</fullName>
        <ecNumber evidence="3 9">2.7.1.12</ecNumber>
    </recommendedName>
</protein>
<proteinExistence type="inferred from homology"/>
<keyword evidence="4 9" id="KW-0808">Transferase</keyword>
<dbReference type="GeneID" id="89928244"/>
<dbReference type="Gene3D" id="3.40.50.300">
    <property type="entry name" value="P-loop containing nucleotide triphosphate hydrolases"/>
    <property type="match status" value="1"/>
</dbReference>
<dbReference type="Pfam" id="PF13671">
    <property type="entry name" value="AAA_33"/>
    <property type="match status" value="1"/>
</dbReference>